<evidence type="ECO:0000313" key="2">
    <source>
        <dbReference type="Proteomes" id="UP000054279"/>
    </source>
</evidence>
<accession>A0A0C9UMD2</accession>
<reference evidence="1 2" key="1">
    <citation type="submission" date="2014-06" db="EMBL/GenBank/DDBJ databases">
        <title>Evolutionary Origins and Diversification of the Mycorrhizal Mutualists.</title>
        <authorList>
            <consortium name="DOE Joint Genome Institute"/>
            <consortium name="Mycorrhizal Genomics Consortium"/>
            <person name="Kohler A."/>
            <person name="Kuo A."/>
            <person name="Nagy L.G."/>
            <person name="Floudas D."/>
            <person name="Copeland A."/>
            <person name="Barry K.W."/>
            <person name="Cichocki N."/>
            <person name="Veneault-Fourrey C."/>
            <person name="LaButti K."/>
            <person name="Lindquist E.A."/>
            <person name="Lipzen A."/>
            <person name="Lundell T."/>
            <person name="Morin E."/>
            <person name="Murat C."/>
            <person name="Riley R."/>
            <person name="Ohm R."/>
            <person name="Sun H."/>
            <person name="Tunlid A."/>
            <person name="Henrissat B."/>
            <person name="Grigoriev I.V."/>
            <person name="Hibbett D.S."/>
            <person name="Martin F."/>
        </authorList>
    </citation>
    <scope>NUCLEOTIDE SEQUENCE [LARGE SCALE GENOMIC DNA]</scope>
    <source>
        <strain evidence="1 2">SS14</strain>
    </source>
</reference>
<dbReference type="AlphaFoldDB" id="A0A0C9UMD2"/>
<dbReference type="Proteomes" id="UP000054279">
    <property type="component" value="Unassembled WGS sequence"/>
</dbReference>
<organism evidence="1 2">
    <name type="scientific">Sphaerobolus stellatus (strain SS14)</name>
    <dbReference type="NCBI Taxonomy" id="990650"/>
    <lineage>
        <taxon>Eukaryota</taxon>
        <taxon>Fungi</taxon>
        <taxon>Dikarya</taxon>
        <taxon>Basidiomycota</taxon>
        <taxon>Agaricomycotina</taxon>
        <taxon>Agaricomycetes</taxon>
        <taxon>Phallomycetidae</taxon>
        <taxon>Geastrales</taxon>
        <taxon>Sphaerobolaceae</taxon>
        <taxon>Sphaerobolus</taxon>
    </lineage>
</organism>
<dbReference type="EMBL" id="KN837271">
    <property type="protein sequence ID" value="KIJ29967.1"/>
    <property type="molecule type" value="Genomic_DNA"/>
</dbReference>
<keyword evidence="2" id="KW-1185">Reference proteome</keyword>
<dbReference type="HOGENOM" id="CLU_037356_1_0_1"/>
<sequence>MSVPNAIRDDNDSYLLEEEAFIYQMKVVFGSHLNFETLFSGFDSNSLIPSNQQYWWITDTSTYIRVGSHILKGHTDNSQVTAPPAKIRQFRQQLLDADLEAYNKQHEPVIPYSEKPPIGEPDVEMIVPTIVGASSTLPYESTMNIDPEVEDLYQ</sequence>
<gene>
    <name evidence="1" type="ORF">M422DRAFT_268533</name>
</gene>
<proteinExistence type="predicted"/>
<protein>
    <submittedName>
        <fullName evidence="1">Uncharacterized protein</fullName>
    </submittedName>
</protein>
<evidence type="ECO:0000313" key="1">
    <source>
        <dbReference type="EMBL" id="KIJ29967.1"/>
    </source>
</evidence>
<name>A0A0C9UMD2_SPHS4</name>